<dbReference type="OrthoDB" id="2621128at2"/>
<keyword evidence="2" id="KW-1185">Reference proteome</keyword>
<evidence type="ECO:0000313" key="2">
    <source>
        <dbReference type="Proteomes" id="UP000078454"/>
    </source>
</evidence>
<dbReference type="AlphaFoldDB" id="A0A198AN08"/>
<organism evidence="1 2">
    <name type="scientific">Paenibacillus oryzisoli</name>
    <dbReference type="NCBI Taxonomy" id="1850517"/>
    <lineage>
        <taxon>Bacteria</taxon>
        <taxon>Bacillati</taxon>
        <taxon>Bacillota</taxon>
        <taxon>Bacilli</taxon>
        <taxon>Bacillales</taxon>
        <taxon>Paenibacillaceae</taxon>
        <taxon>Paenibacillus</taxon>
    </lineage>
</organism>
<dbReference type="Proteomes" id="UP000078454">
    <property type="component" value="Unassembled WGS sequence"/>
</dbReference>
<reference evidence="1 2" key="1">
    <citation type="submission" date="2016-05" db="EMBL/GenBank/DDBJ databases">
        <title>Paenibacillus sp. 1ZS3-15 nov., isolated from the rhizosphere soil.</title>
        <authorList>
            <person name="Zhang X.X."/>
            <person name="Zhang J."/>
        </authorList>
    </citation>
    <scope>NUCLEOTIDE SEQUENCE [LARGE SCALE GENOMIC DNA]</scope>
    <source>
        <strain evidence="1 2">1ZS3-15</strain>
    </source>
</reference>
<dbReference type="EMBL" id="LYPB01000043">
    <property type="protein sequence ID" value="OAS22929.1"/>
    <property type="molecule type" value="Genomic_DNA"/>
</dbReference>
<sequence length="85" mass="9966">MIMDYCEQEISEGQTYIHIGLQFEDEPDSLYVAELEVDEQGVVKLWHLFFNGFDCKYQFRPSEKEEMIHYAALQGITIREADGVK</sequence>
<proteinExistence type="predicted"/>
<gene>
    <name evidence="1" type="ORF">A8708_10230</name>
</gene>
<accession>A0A198AN08</accession>
<dbReference type="STRING" id="1850517.A8708_10230"/>
<name>A0A198AN08_9BACL</name>
<protein>
    <submittedName>
        <fullName evidence="1">Uncharacterized protein</fullName>
    </submittedName>
</protein>
<evidence type="ECO:0000313" key="1">
    <source>
        <dbReference type="EMBL" id="OAS22929.1"/>
    </source>
</evidence>
<comment type="caution">
    <text evidence="1">The sequence shown here is derived from an EMBL/GenBank/DDBJ whole genome shotgun (WGS) entry which is preliminary data.</text>
</comment>
<dbReference type="RefSeq" id="WP_068661975.1">
    <property type="nucleotide sequence ID" value="NZ_LYPB01000043.1"/>
</dbReference>